<evidence type="ECO:0000313" key="2">
    <source>
        <dbReference type="Proteomes" id="UP000233618"/>
    </source>
</evidence>
<reference evidence="1 2" key="1">
    <citation type="journal article" date="2017" name="Front. Microbiol.">
        <title>Labilibaculum manganireducens gen. nov., sp. nov. and Labilibaculum filiforme sp. nov., Novel Bacteroidetes Isolated from Subsurface Sediments of the Baltic Sea.</title>
        <authorList>
            <person name="Vandieken V."/>
            <person name="Marshall I.P."/>
            <person name="Niemann H."/>
            <person name="Engelen B."/>
            <person name="Cypionka H."/>
        </authorList>
    </citation>
    <scope>NUCLEOTIDE SEQUENCE [LARGE SCALE GENOMIC DNA]</scope>
    <source>
        <strain evidence="1 2">59.10-2M</strain>
    </source>
</reference>
<keyword evidence="2" id="KW-1185">Reference proteome</keyword>
<evidence type="ECO:0000313" key="1">
    <source>
        <dbReference type="EMBL" id="PKQ68180.1"/>
    </source>
</evidence>
<protein>
    <submittedName>
        <fullName evidence="1">Uncharacterized protein</fullName>
    </submittedName>
</protein>
<organism evidence="1 2">
    <name type="scientific">Labilibaculum manganireducens</name>
    <dbReference type="NCBI Taxonomy" id="1940525"/>
    <lineage>
        <taxon>Bacteria</taxon>
        <taxon>Pseudomonadati</taxon>
        <taxon>Bacteroidota</taxon>
        <taxon>Bacteroidia</taxon>
        <taxon>Marinilabiliales</taxon>
        <taxon>Marinifilaceae</taxon>
        <taxon>Labilibaculum</taxon>
    </lineage>
</organism>
<proteinExistence type="predicted"/>
<dbReference type="Proteomes" id="UP000233618">
    <property type="component" value="Unassembled WGS sequence"/>
</dbReference>
<gene>
    <name evidence="1" type="ORF">BZG01_05420</name>
</gene>
<dbReference type="RefSeq" id="WP_101308814.1">
    <property type="nucleotide sequence ID" value="NZ_CAXXEE010000003.1"/>
</dbReference>
<dbReference type="AlphaFoldDB" id="A0A2N3ID06"/>
<sequence length="93" mass="10596">MKKITEYNHLIEKEMTKYKQDTRKILDELESKFNKGSIVATHHFNNASPELIGLVKSELEEAGFRPEFIGNKPDGHIALRVSLLRSSEIAASR</sequence>
<dbReference type="EMBL" id="MVDE01000005">
    <property type="protein sequence ID" value="PKQ68180.1"/>
    <property type="molecule type" value="Genomic_DNA"/>
</dbReference>
<accession>A0A2N3ID06</accession>
<name>A0A2N3ID06_9BACT</name>
<comment type="caution">
    <text evidence="1">The sequence shown here is derived from an EMBL/GenBank/DDBJ whole genome shotgun (WGS) entry which is preliminary data.</text>
</comment>